<name>A0A7W5TWH4_9MICC</name>
<comment type="caution">
    <text evidence="7">The sequence shown here is derived from an EMBL/GenBank/DDBJ whole genome shotgun (WGS) entry which is preliminary data.</text>
</comment>
<accession>A0A7W5TWH4</accession>
<evidence type="ECO:0000259" key="6">
    <source>
        <dbReference type="Pfam" id="PF12698"/>
    </source>
</evidence>
<gene>
    <name evidence="7" type="ORF">FHX47_001531</name>
</gene>
<dbReference type="InterPro" id="IPR013525">
    <property type="entry name" value="ABC2_TM"/>
</dbReference>
<dbReference type="GO" id="GO:0016020">
    <property type="term" value="C:membrane"/>
    <property type="evidence" value="ECO:0007669"/>
    <property type="project" value="UniProtKB-SubCell"/>
</dbReference>
<dbReference type="Proteomes" id="UP000547528">
    <property type="component" value="Unassembled WGS sequence"/>
</dbReference>
<evidence type="ECO:0000256" key="1">
    <source>
        <dbReference type="ARBA" id="ARBA00004141"/>
    </source>
</evidence>
<sequence length="372" mass="39181">MTTAQQTPRTPLADGPATLLVAEREISTQLRSKAFIISLAVMVVFVIGGILATSFFSSDDDAAEPVATVALSGQADALDSAGFEPQPAGTMDEAEELLRDGQVEAIITSDNASPTGVRVIGLNTEPSGIADMLAVAPTTEVLDPDNAEGPLRAIVAMGFGLVFMVVALGSGMMIVQNTIQEKQNRIVELLLAAISARALLAGKILGNSALALGQAVVLAAAASVGLMLSGQQEVLNMLTVPMLWFVVFFIPGFVLVAAMFAASASLVSRQEDSGTVITPAMMLVMAPYFVVVFFFDNTLAMTIASYVPFSAPVAMPLRMFFNESMWFEPLLSLAILAVTTVLIMRLAAGIYSRSLLRTGQPVSLRTALSRAE</sequence>
<dbReference type="Pfam" id="PF12698">
    <property type="entry name" value="ABC2_membrane_3"/>
    <property type="match status" value="1"/>
</dbReference>
<dbReference type="GO" id="GO:0140359">
    <property type="term" value="F:ABC-type transporter activity"/>
    <property type="evidence" value="ECO:0007669"/>
    <property type="project" value="InterPro"/>
</dbReference>
<evidence type="ECO:0000313" key="7">
    <source>
        <dbReference type="EMBL" id="MBB3667909.1"/>
    </source>
</evidence>
<evidence type="ECO:0000256" key="5">
    <source>
        <dbReference type="SAM" id="Phobius"/>
    </source>
</evidence>
<keyword evidence="8" id="KW-1185">Reference proteome</keyword>
<evidence type="ECO:0000256" key="3">
    <source>
        <dbReference type="ARBA" id="ARBA00022989"/>
    </source>
</evidence>
<feature type="transmembrane region" description="Helical" evidence="5">
    <location>
        <begin position="211"/>
        <end position="230"/>
    </location>
</feature>
<evidence type="ECO:0000256" key="2">
    <source>
        <dbReference type="ARBA" id="ARBA00022692"/>
    </source>
</evidence>
<dbReference type="AlphaFoldDB" id="A0A7W5TWH4"/>
<evidence type="ECO:0000313" key="8">
    <source>
        <dbReference type="Proteomes" id="UP000547528"/>
    </source>
</evidence>
<keyword evidence="4 5" id="KW-0472">Membrane</keyword>
<feature type="domain" description="ABC-2 type transporter transmembrane" evidence="6">
    <location>
        <begin position="33"/>
        <end position="347"/>
    </location>
</feature>
<protein>
    <submittedName>
        <fullName evidence="7">ABC-2 type transport system permease protein</fullName>
    </submittedName>
</protein>
<feature type="transmembrane region" description="Helical" evidence="5">
    <location>
        <begin position="242"/>
        <end position="264"/>
    </location>
</feature>
<keyword evidence="2 5" id="KW-0812">Transmembrane</keyword>
<dbReference type="RefSeq" id="WP_183358323.1">
    <property type="nucleotide sequence ID" value="NZ_BAABKR010000016.1"/>
</dbReference>
<dbReference type="PANTHER" id="PTHR43471:SF3">
    <property type="entry name" value="ABC TRANSPORTER PERMEASE PROTEIN NATB"/>
    <property type="match status" value="1"/>
</dbReference>
<feature type="transmembrane region" description="Helical" evidence="5">
    <location>
        <begin position="327"/>
        <end position="348"/>
    </location>
</feature>
<comment type="subcellular location">
    <subcellularLocation>
        <location evidence="1">Membrane</location>
        <topology evidence="1">Multi-pass membrane protein</topology>
    </subcellularLocation>
</comment>
<dbReference type="EMBL" id="JACIBT010000004">
    <property type="protein sequence ID" value="MBB3667909.1"/>
    <property type="molecule type" value="Genomic_DNA"/>
</dbReference>
<keyword evidence="3 5" id="KW-1133">Transmembrane helix</keyword>
<organism evidence="7 8">
    <name type="scientific">Garicola koreensis</name>
    <dbReference type="NCBI Taxonomy" id="1262554"/>
    <lineage>
        <taxon>Bacteria</taxon>
        <taxon>Bacillati</taxon>
        <taxon>Actinomycetota</taxon>
        <taxon>Actinomycetes</taxon>
        <taxon>Micrococcales</taxon>
        <taxon>Micrococcaceae</taxon>
        <taxon>Garicola</taxon>
    </lineage>
</organism>
<dbReference type="PANTHER" id="PTHR43471">
    <property type="entry name" value="ABC TRANSPORTER PERMEASE"/>
    <property type="match status" value="1"/>
</dbReference>
<feature type="transmembrane region" description="Helical" evidence="5">
    <location>
        <begin position="153"/>
        <end position="174"/>
    </location>
</feature>
<proteinExistence type="predicted"/>
<reference evidence="7 8" key="1">
    <citation type="submission" date="2020-08" db="EMBL/GenBank/DDBJ databases">
        <title>Sequencing the genomes of 1000 actinobacteria strains.</title>
        <authorList>
            <person name="Klenk H.-P."/>
        </authorList>
    </citation>
    <scope>NUCLEOTIDE SEQUENCE [LARGE SCALE GENOMIC DNA]</scope>
    <source>
        <strain evidence="7 8">DSM 28238</strain>
    </source>
</reference>
<feature type="transmembrane region" description="Helical" evidence="5">
    <location>
        <begin position="34"/>
        <end position="56"/>
    </location>
</feature>
<evidence type="ECO:0000256" key="4">
    <source>
        <dbReference type="ARBA" id="ARBA00023136"/>
    </source>
</evidence>